<accession>A0A927CJL2</accession>
<evidence type="ECO:0000313" key="1">
    <source>
        <dbReference type="EMBL" id="MBD2867922.1"/>
    </source>
</evidence>
<organism evidence="1 2">
    <name type="scientific">Paenibacillus arenilitoris</name>
    <dbReference type="NCBI Taxonomy" id="2772299"/>
    <lineage>
        <taxon>Bacteria</taxon>
        <taxon>Bacillati</taxon>
        <taxon>Bacillota</taxon>
        <taxon>Bacilli</taxon>
        <taxon>Bacillales</taxon>
        <taxon>Paenibacillaceae</taxon>
        <taxon>Paenibacillus</taxon>
    </lineage>
</organism>
<name>A0A927CJL2_9BACL</name>
<evidence type="ECO:0000313" key="2">
    <source>
        <dbReference type="Proteomes" id="UP000632125"/>
    </source>
</evidence>
<dbReference type="RefSeq" id="WP_190858851.1">
    <property type="nucleotide sequence ID" value="NZ_JACXIY010000006.1"/>
</dbReference>
<dbReference type="EMBL" id="JACXIY010000006">
    <property type="protein sequence ID" value="MBD2867922.1"/>
    <property type="molecule type" value="Genomic_DNA"/>
</dbReference>
<proteinExistence type="predicted"/>
<comment type="caution">
    <text evidence="1">The sequence shown here is derived from an EMBL/GenBank/DDBJ whole genome shotgun (WGS) entry which is preliminary data.</text>
</comment>
<gene>
    <name evidence="1" type="ORF">IDH41_04970</name>
</gene>
<reference evidence="1" key="1">
    <citation type="submission" date="2020-09" db="EMBL/GenBank/DDBJ databases">
        <title>A novel bacterium of genus Paenibacillus, isolated from South China Sea.</title>
        <authorList>
            <person name="Huang H."/>
            <person name="Mo K."/>
            <person name="Hu Y."/>
        </authorList>
    </citation>
    <scope>NUCLEOTIDE SEQUENCE</scope>
    <source>
        <strain evidence="1">IB182493</strain>
    </source>
</reference>
<dbReference type="AlphaFoldDB" id="A0A927CJL2"/>
<protein>
    <submittedName>
        <fullName evidence="1">Uncharacterized protein</fullName>
    </submittedName>
</protein>
<sequence>MKERGRQTGKRRFRSGQWVEFDGLYSDDWGGDLMLLQGESFPVHPVMGDTRWTYAGQPVHRFAKPPKLNGHHISN</sequence>
<keyword evidence="2" id="KW-1185">Reference proteome</keyword>
<dbReference type="Proteomes" id="UP000632125">
    <property type="component" value="Unassembled WGS sequence"/>
</dbReference>